<feature type="transmembrane region" description="Helical" evidence="1">
    <location>
        <begin position="132"/>
        <end position="156"/>
    </location>
</feature>
<protein>
    <submittedName>
        <fullName evidence="2">Uncharacterized protein</fullName>
    </submittedName>
</protein>
<accession>A0A8S1GQG8</accession>
<dbReference type="Pfam" id="PF06653">
    <property type="entry name" value="Claudin_3"/>
    <property type="match status" value="1"/>
</dbReference>
<feature type="transmembrane region" description="Helical" evidence="1">
    <location>
        <begin position="52"/>
        <end position="74"/>
    </location>
</feature>
<dbReference type="PANTHER" id="PTHR37446">
    <property type="entry name" value="CLAUDIN-LIKE IN CAENORHABDITIS"/>
    <property type="match status" value="1"/>
</dbReference>
<comment type="caution">
    <text evidence="2">The sequence shown here is derived from an EMBL/GenBank/DDBJ whole genome shotgun (WGS) entry which is preliminary data.</text>
</comment>
<evidence type="ECO:0000256" key="1">
    <source>
        <dbReference type="SAM" id="Phobius"/>
    </source>
</evidence>
<dbReference type="AlphaFoldDB" id="A0A8S1GQG8"/>
<dbReference type="EMBL" id="CAJGYM010000002">
    <property type="protein sequence ID" value="CAD6185191.1"/>
    <property type="molecule type" value="Genomic_DNA"/>
</dbReference>
<dbReference type="OrthoDB" id="5823731at2759"/>
<sequence>MQLGGLRAEQRDEGPQDQALNLKNYSFGFLTRRRQLFVATLKVMCFTMCTQAVYALLMFAVLVLTVAAMVTPGWRKLQTTLEEDIQLLEVPRVQGILPIACSFPGSNSTVTNYDSDNYCRKWWSNLQGWERAVTASMIVAVILEAIALTWNCFAWCTCCFKKYLLHPLSPLSFAISVFLAIAISIYAMHTPNLEHVSTLASRSVDVKSQVSYSFWLAVGALILAVTDTLIASMAIFLGKHGV</sequence>
<dbReference type="InterPro" id="IPR009545">
    <property type="entry name" value="Claudin-like"/>
</dbReference>
<proteinExistence type="predicted"/>
<evidence type="ECO:0000313" key="2">
    <source>
        <dbReference type="EMBL" id="CAD6185191.1"/>
    </source>
</evidence>
<keyword evidence="1" id="KW-1133">Transmembrane helix</keyword>
<gene>
    <name evidence="2" type="ORF">CAUJ_LOCUS1110</name>
</gene>
<keyword evidence="1" id="KW-0472">Membrane</keyword>
<dbReference type="Proteomes" id="UP000835052">
    <property type="component" value="Unassembled WGS sequence"/>
</dbReference>
<name>A0A8S1GQG8_9PELO</name>
<evidence type="ECO:0000313" key="3">
    <source>
        <dbReference type="Proteomes" id="UP000835052"/>
    </source>
</evidence>
<feature type="transmembrane region" description="Helical" evidence="1">
    <location>
        <begin position="212"/>
        <end position="237"/>
    </location>
</feature>
<keyword evidence="3" id="KW-1185">Reference proteome</keyword>
<keyword evidence="1" id="KW-0812">Transmembrane</keyword>
<feature type="transmembrane region" description="Helical" evidence="1">
    <location>
        <begin position="168"/>
        <end position="188"/>
    </location>
</feature>
<dbReference type="Gene3D" id="1.20.140.150">
    <property type="match status" value="1"/>
</dbReference>
<organism evidence="2 3">
    <name type="scientific">Caenorhabditis auriculariae</name>
    <dbReference type="NCBI Taxonomy" id="2777116"/>
    <lineage>
        <taxon>Eukaryota</taxon>
        <taxon>Metazoa</taxon>
        <taxon>Ecdysozoa</taxon>
        <taxon>Nematoda</taxon>
        <taxon>Chromadorea</taxon>
        <taxon>Rhabditida</taxon>
        <taxon>Rhabditina</taxon>
        <taxon>Rhabditomorpha</taxon>
        <taxon>Rhabditoidea</taxon>
        <taxon>Rhabditidae</taxon>
        <taxon>Peloderinae</taxon>
        <taxon>Caenorhabditis</taxon>
    </lineage>
</organism>
<reference evidence="2" key="1">
    <citation type="submission" date="2020-10" db="EMBL/GenBank/DDBJ databases">
        <authorList>
            <person name="Kikuchi T."/>
        </authorList>
    </citation>
    <scope>NUCLEOTIDE SEQUENCE</scope>
    <source>
        <strain evidence="2">NKZ352</strain>
    </source>
</reference>
<dbReference type="PANTHER" id="PTHR37446:SF2">
    <property type="entry name" value="CLAUDIN-LIKE IN CAENORHABDITIS"/>
    <property type="match status" value="1"/>
</dbReference>